<dbReference type="InterPro" id="IPR001763">
    <property type="entry name" value="Rhodanese-like_dom"/>
</dbReference>
<keyword evidence="1" id="KW-0711">Selenium</keyword>
<dbReference type="EMBL" id="FOXC01000017">
    <property type="protein sequence ID" value="SFP38494.1"/>
    <property type="molecule type" value="Genomic_DNA"/>
</dbReference>
<evidence type="ECO:0000259" key="2">
    <source>
        <dbReference type="PROSITE" id="PS50206"/>
    </source>
</evidence>
<feature type="domain" description="Rhodanese" evidence="2">
    <location>
        <begin position="13"/>
        <end position="56"/>
    </location>
</feature>
<organism evidence="3 4">
    <name type="scientific">Halolactibacillus halophilus</name>
    <dbReference type="NCBI Taxonomy" id="306540"/>
    <lineage>
        <taxon>Bacteria</taxon>
        <taxon>Bacillati</taxon>
        <taxon>Bacillota</taxon>
        <taxon>Bacilli</taxon>
        <taxon>Bacillales</taxon>
        <taxon>Bacillaceae</taxon>
        <taxon>Halolactibacillus</taxon>
    </lineage>
</organism>
<dbReference type="Pfam" id="PF26341">
    <property type="entry name" value="AAA_SelU"/>
    <property type="match status" value="1"/>
</dbReference>
<dbReference type="InterPro" id="IPR017582">
    <property type="entry name" value="SelU"/>
</dbReference>
<dbReference type="Proteomes" id="UP000242243">
    <property type="component" value="Unassembled WGS sequence"/>
</dbReference>
<dbReference type="SUPFAM" id="SSF52540">
    <property type="entry name" value="P-loop containing nucleoside triphosphate hydrolases"/>
    <property type="match status" value="1"/>
</dbReference>
<dbReference type="GO" id="GO:0043828">
    <property type="term" value="F:tRNA 2-selenouridine synthase activity"/>
    <property type="evidence" value="ECO:0007669"/>
    <property type="project" value="InterPro"/>
</dbReference>
<sequence>MPAFIKAFKAFPQPITVFCWRGGMRSKTAATVLDLMNINVNRLSGGIKAYRLWMKEQLDTVTIPELYVLNGHTGNGKTKILQTLKSQGYPVINLEQLASHRGSIFGQIGLEPTNQRMFDLQLGEALIHYQQAPYIIIEGESSRIGRIIIPERFFNQKEISRQLFITLPIEKRIRLILSDYHPETYHDQFVEAFSIIKRRIHTPVAHRIDKALQSHDYHSVIRDLLDYYYDPRYIHSTVYPEALITTIEASSLEEAIVQVKQHLPVS</sequence>
<gene>
    <name evidence="3" type="ORF">SAMN05421839_11720</name>
</gene>
<accession>A0A1I5PWW0</accession>
<protein>
    <submittedName>
        <fullName evidence="3">tRNA 2-selenouridine synthase</fullName>
    </submittedName>
</protein>
<dbReference type="AlphaFoldDB" id="A0A1I5PWW0"/>
<name>A0A1I5PWW0_9BACI</name>
<dbReference type="STRING" id="306540.SAMN05421839_11720"/>
<dbReference type="SUPFAM" id="SSF52821">
    <property type="entry name" value="Rhodanese/Cell cycle control phosphatase"/>
    <property type="match status" value="1"/>
</dbReference>
<dbReference type="PANTHER" id="PTHR30401">
    <property type="entry name" value="TRNA 2-SELENOURIDINE SYNTHASE"/>
    <property type="match status" value="1"/>
</dbReference>
<dbReference type="PROSITE" id="PS50206">
    <property type="entry name" value="RHODANESE_3"/>
    <property type="match status" value="1"/>
</dbReference>
<evidence type="ECO:0000313" key="4">
    <source>
        <dbReference type="Proteomes" id="UP000242243"/>
    </source>
</evidence>
<dbReference type="GO" id="GO:0002098">
    <property type="term" value="P:tRNA wobble uridine modification"/>
    <property type="evidence" value="ECO:0007669"/>
    <property type="project" value="InterPro"/>
</dbReference>
<proteinExistence type="predicted"/>
<evidence type="ECO:0000256" key="1">
    <source>
        <dbReference type="ARBA" id="ARBA00023266"/>
    </source>
</evidence>
<dbReference type="Gene3D" id="3.40.250.10">
    <property type="entry name" value="Rhodanese-like domain"/>
    <property type="match status" value="1"/>
</dbReference>
<dbReference type="InterPro" id="IPR027417">
    <property type="entry name" value="P-loop_NTPase"/>
</dbReference>
<dbReference type="NCBIfam" id="NF008750">
    <property type="entry name" value="PRK11784.1-2"/>
    <property type="match status" value="1"/>
</dbReference>
<dbReference type="PANTHER" id="PTHR30401:SF0">
    <property type="entry name" value="TRNA 2-SELENOURIDINE SYNTHASE"/>
    <property type="match status" value="1"/>
</dbReference>
<reference evidence="3 4" key="1">
    <citation type="submission" date="2016-10" db="EMBL/GenBank/DDBJ databases">
        <authorList>
            <person name="de Groot N.N."/>
        </authorList>
    </citation>
    <scope>NUCLEOTIDE SEQUENCE [LARGE SCALE GENOMIC DNA]</scope>
    <source>
        <strain evidence="3 4">DSM 17073</strain>
    </source>
</reference>
<evidence type="ECO:0000313" key="3">
    <source>
        <dbReference type="EMBL" id="SFP38494.1"/>
    </source>
</evidence>
<dbReference type="InterPro" id="IPR036873">
    <property type="entry name" value="Rhodanese-like_dom_sf"/>
</dbReference>
<dbReference type="InterPro" id="IPR058840">
    <property type="entry name" value="AAA_SelU"/>
</dbReference>